<dbReference type="RefSeq" id="WP_171225769.1">
    <property type="nucleotide sequence ID" value="NZ_CP053085.1"/>
</dbReference>
<dbReference type="PANTHER" id="PTHR43270">
    <property type="entry name" value="BETA-ALA-HIS DIPEPTIDASE"/>
    <property type="match status" value="1"/>
</dbReference>
<dbReference type="NCBIfam" id="NF006053">
    <property type="entry name" value="PRK08201.1"/>
    <property type="match status" value="1"/>
</dbReference>
<sequence>MNAPTIPADLAAWCSANDARAQDELFAFLRIPSVSARSEHKADCAEAAQFVADALTRIGFTATIEPTPGHPIVVGEWRKAGPDAPTLLVYGHYDVQPAEPLELWTSPAFEPTVRDGRIYARGSVDDKGQLYLHIKALEAHLAVRGTLPVNVIVLAEGEEEVGSENLEQFLEREKTRLACDAVVISDSTMFAPGIPSILSSLRGMAYLEINVRGANGDLHSGMYGGAVVNPAMALARILATMHDADGRIAIPGFYESVRPFPDAVLAQMRELPFSDEHLMHEVGVTALGGEPGYTTLERLWTRPTCEVNGMLSGYTGEGAKTVLPAVSMAKVSFRLVPDQDPAVIGALVQAHVERVAPPGVTVTVENLHGGRPWRADLKGPIIEAGKRALEAAFGRAPVITGEGGSIPVVGDFERILGAPVLLMGFGLPGENAHAPDEWISVENYLGGIRAAATLLDEYRAAAREANAIGVSA</sequence>
<proteinExistence type="predicted"/>
<evidence type="ECO:0000256" key="2">
    <source>
        <dbReference type="ARBA" id="ARBA00022723"/>
    </source>
</evidence>
<dbReference type="GO" id="GO:0008233">
    <property type="term" value="F:peptidase activity"/>
    <property type="evidence" value="ECO:0007669"/>
    <property type="project" value="UniProtKB-KW"/>
</dbReference>
<dbReference type="NCBIfam" id="NF005914">
    <property type="entry name" value="PRK07907.1"/>
    <property type="match status" value="1"/>
</dbReference>
<reference evidence="5 6" key="1">
    <citation type="submission" date="2020-05" db="EMBL/GenBank/DDBJ databases">
        <title>Complete genome sequence of Gemmatimonas greenlandica TET16.</title>
        <authorList>
            <person name="Zeng Y."/>
        </authorList>
    </citation>
    <scope>NUCLEOTIDE SEQUENCE [LARGE SCALE GENOMIC DNA]</scope>
    <source>
        <strain evidence="5 6">TET16</strain>
    </source>
</reference>
<dbReference type="Gene3D" id="3.30.70.360">
    <property type="match status" value="1"/>
</dbReference>
<dbReference type="Gene3D" id="3.40.630.10">
    <property type="entry name" value="Zn peptidases"/>
    <property type="match status" value="1"/>
</dbReference>
<accession>A0A6M4IS41</accession>
<dbReference type="InterPro" id="IPR002933">
    <property type="entry name" value="Peptidase_M20"/>
</dbReference>
<name>A0A6M4IS41_9BACT</name>
<dbReference type="GO" id="GO:0046872">
    <property type="term" value="F:metal ion binding"/>
    <property type="evidence" value="ECO:0007669"/>
    <property type="project" value="UniProtKB-KW"/>
</dbReference>
<dbReference type="Pfam" id="PF07687">
    <property type="entry name" value="M20_dimer"/>
    <property type="match status" value="1"/>
</dbReference>
<dbReference type="PANTHER" id="PTHR43270:SF12">
    <property type="entry name" value="SUCCINYL-DIAMINOPIMELATE DESUCCINYLASE"/>
    <property type="match status" value="1"/>
</dbReference>
<dbReference type="Proteomes" id="UP000500938">
    <property type="component" value="Chromosome"/>
</dbReference>
<dbReference type="GO" id="GO:0006508">
    <property type="term" value="P:proteolysis"/>
    <property type="evidence" value="ECO:0007669"/>
    <property type="project" value="UniProtKB-KW"/>
</dbReference>
<keyword evidence="6" id="KW-1185">Reference proteome</keyword>
<keyword evidence="3" id="KW-0378">Hydrolase</keyword>
<dbReference type="EMBL" id="CP053085">
    <property type="protein sequence ID" value="QJR36337.1"/>
    <property type="molecule type" value="Genomic_DNA"/>
</dbReference>
<dbReference type="SUPFAM" id="SSF53187">
    <property type="entry name" value="Zn-dependent exopeptidases"/>
    <property type="match status" value="1"/>
</dbReference>
<dbReference type="KEGG" id="ggr:HKW67_12890"/>
<keyword evidence="1" id="KW-0645">Protease</keyword>
<dbReference type="Pfam" id="PF01546">
    <property type="entry name" value="Peptidase_M20"/>
    <property type="match status" value="1"/>
</dbReference>
<protein>
    <submittedName>
        <fullName evidence="5">Dipeptidase</fullName>
    </submittedName>
</protein>
<dbReference type="NCBIfam" id="NF006579">
    <property type="entry name" value="PRK09104.1"/>
    <property type="match status" value="1"/>
</dbReference>
<gene>
    <name evidence="5" type="ORF">HKW67_12890</name>
</gene>
<dbReference type="InterPro" id="IPR051458">
    <property type="entry name" value="Cyt/Met_Dipeptidase"/>
</dbReference>
<feature type="domain" description="Peptidase M20 dimerisation" evidence="4">
    <location>
        <begin position="201"/>
        <end position="359"/>
    </location>
</feature>
<evidence type="ECO:0000256" key="1">
    <source>
        <dbReference type="ARBA" id="ARBA00022670"/>
    </source>
</evidence>
<keyword evidence="2" id="KW-0479">Metal-binding</keyword>
<evidence type="ECO:0000256" key="3">
    <source>
        <dbReference type="ARBA" id="ARBA00022801"/>
    </source>
</evidence>
<evidence type="ECO:0000313" key="5">
    <source>
        <dbReference type="EMBL" id="QJR36337.1"/>
    </source>
</evidence>
<evidence type="ECO:0000259" key="4">
    <source>
        <dbReference type="Pfam" id="PF07687"/>
    </source>
</evidence>
<organism evidence="5 6">
    <name type="scientific">Gemmatimonas groenlandica</name>
    <dbReference type="NCBI Taxonomy" id="2732249"/>
    <lineage>
        <taxon>Bacteria</taxon>
        <taxon>Pseudomonadati</taxon>
        <taxon>Gemmatimonadota</taxon>
        <taxon>Gemmatimonadia</taxon>
        <taxon>Gemmatimonadales</taxon>
        <taxon>Gemmatimonadaceae</taxon>
        <taxon>Gemmatimonas</taxon>
    </lineage>
</organism>
<evidence type="ECO:0000313" key="6">
    <source>
        <dbReference type="Proteomes" id="UP000500938"/>
    </source>
</evidence>
<dbReference type="InterPro" id="IPR011650">
    <property type="entry name" value="Peptidase_M20_dimer"/>
</dbReference>
<dbReference type="AlphaFoldDB" id="A0A6M4IS41"/>